<sequence>MSILNKLKIVNFSKFKSISILTYVFLFCSIRSLSLFKDMRYFWITCALIGGILLVIKNNSIKNVKYKSKIIVFDILLLIASDALYFYVNIPFLVKDIFFFTILVIYLLTYFKLLFNGKLLED</sequence>
<evidence type="ECO:0000256" key="1">
    <source>
        <dbReference type="SAM" id="Phobius"/>
    </source>
</evidence>
<feature type="transmembrane region" description="Helical" evidence="1">
    <location>
        <begin position="20"/>
        <end position="36"/>
    </location>
</feature>
<feature type="transmembrane region" description="Helical" evidence="1">
    <location>
        <begin position="97"/>
        <end position="115"/>
    </location>
</feature>
<proteinExistence type="predicted"/>
<organism evidence="2 3">
    <name type="scientific">Clostridium acidisoli DSM 12555</name>
    <dbReference type="NCBI Taxonomy" id="1121291"/>
    <lineage>
        <taxon>Bacteria</taxon>
        <taxon>Bacillati</taxon>
        <taxon>Bacillota</taxon>
        <taxon>Clostridia</taxon>
        <taxon>Eubacteriales</taxon>
        <taxon>Clostridiaceae</taxon>
        <taxon>Clostridium</taxon>
    </lineage>
</organism>
<keyword evidence="1" id="KW-1133">Transmembrane helix</keyword>
<evidence type="ECO:0000313" key="3">
    <source>
        <dbReference type="Proteomes" id="UP000192468"/>
    </source>
</evidence>
<evidence type="ECO:0000313" key="2">
    <source>
        <dbReference type="EMBL" id="SMC29059.1"/>
    </source>
</evidence>
<reference evidence="2 3" key="1">
    <citation type="submission" date="2017-04" db="EMBL/GenBank/DDBJ databases">
        <authorList>
            <person name="Afonso C.L."/>
            <person name="Miller P.J."/>
            <person name="Scott M.A."/>
            <person name="Spackman E."/>
            <person name="Goraichik I."/>
            <person name="Dimitrov K.M."/>
            <person name="Suarez D.L."/>
            <person name="Swayne D.E."/>
        </authorList>
    </citation>
    <scope>NUCLEOTIDE SEQUENCE [LARGE SCALE GENOMIC DNA]</scope>
    <source>
        <strain evidence="2 3">DSM 12555</strain>
    </source>
</reference>
<accession>A0A1W1XYM1</accession>
<feature type="transmembrane region" description="Helical" evidence="1">
    <location>
        <begin position="70"/>
        <end position="91"/>
    </location>
</feature>
<dbReference type="Proteomes" id="UP000192468">
    <property type="component" value="Unassembled WGS sequence"/>
</dbReference>
<dbReference type="EMBL" id="FWXH01000035">
    <property type="protein sequence ID" value="SMC29059.1"/>
    <property type="molecule type" value="Genomic_DNA"/>
</dbReference>
<gene>
    <name evidence="2" type="ORF">SAMN02745134_03765</name>
</gene>
<keyword evidence="1" id="KW-0472">Membrane</keyword>
<name>A0A1W1XYM1_9CLOT</name>
<dbReference type="AlphaFoldDB" id="A0A1W1XYM1"/>
<protein>
    <submittedName>
        <fullName evidence="2">Uncharacterized protein</fullName>
    </submittedName>
</protein>
<keyword evidence="3" id="KW-1185">Reference proteome</keyword>
<feature type="transmembrane region" description="Helical" evidence="1">
    <location>
        <begin position="42"/>
        <end position="58"/>
    </location>
</feature>
<keyword evidence="1" id="KW-0812">Transmembrane</keyword>